<dbReference type="Pfam" id="PF02767">
    <property type="entry name" value="DNA_pol3_beta_2"/>
    <property type="match status" value="1"/>
</dbReference>
<evidence type="ECO:0000259" key="10">
    <source>
        <dbReference type="Pfam" id="PF00712"/>
    </source>
</evidence>
<gene>
    <name evidence="13" type="ORF">A2110_02270</name>
</gene>
<keyword evidence="7 9" id="KW-0239">DNA-directed DNA polymerase</keyword>
<dbReference type="Pfam" id="PF02768">
    <property type="entry name" value="DNA_pol3_beta_3"/>
    <property type="match status" value="1"/>
</dbReference>
<evidence type="ECO:0000259" key="11">
    <source>
        <dbReference type="Pfam" id="PF02767"/>
    </source>
</evidence>
<feature type="domain" description="DNA polymerase III beta sliding clamp central" evidence="11">
    <location>
        <begin position="125"/>
        <end position="236"/>
    </location>
</feature>
<dbReference type="InterPro" id="IPR022637">
    <property type="entry name" value="DNA_polIII_beta_cen"/>
</dbReference>
<dbReference type="InterPro" id="IPR001001">
    <property type="entry name" value="DNA_polIII_beta"/>
</dbReference>
<dbReference type="GO" id="GO:0005737">
    <property type="term" value="C:cytoplasm"/>
    <property type="evidence" value="ECO:0007669"/>
    <property type="project" value="UniProtKB-SubCell"/>
</dbReference>
<dbReference type="GO" id="GO:0006271">
    <property type="term" value="P:DNA strand elongation involved in DNA replication"/>
    <property type="evidence" value="ECO:0007669"/>
    <property type="project" value="TreeGrafter"/>
</dbReference>
<keyword evidence="3 9" id="KW-0963">Cytoplasm</keyword>
<evidence type="ECO:0000256" key="7">
    <source>
        <dbReference type="ARBA" id="ARBA00022932"/>
    </source>
</evidence>
<dbReference type="GO" id="GO:0003887">
    <property type="term" value="F:DNA-directed DNA polymerase activity"/>
    <property type="evidence" value="ECO:0007669"/>
    <property type="project" value="UniProtKB-UniRule"/>
</dbReference>
<evidence type="ECO:0000256" key="1">
    <source>
        <dbReference type="ARBA" id="ARBA00004496"/>
    </source>
</evidence>
<dbReference type="NCBIfam" id="TIGR00663">
    <property type="entry name" value="dnan"/>
    <property type="match status" value="1"/>
</dbReference>
<evidence type="ECO:0000256" key="3">
    <source>
        <dbReference type="ARBA" id="ARBA00022490"/>
    </source>
</evidence>
<organism evidence="13 14">
    <name type="scientific">Candidatus Jorgensenbacteria bacterium GWA1_54_12</name>
    <dbReference type="NCBI Taxonomy" id="1798468"/>
    <lineage>
        <taxon>Bacteria</taxon>
        <taxon>Candidatus Joergenseniibacteriota</taxon>
    </lineage>
</organism>
<accession>A0A1F6BKE4</accession>
<evidence type="ECO:0000256" key="2">
    <source>
        <dbReference type="ARBA" id="ARBA00010752"/>
    </source>
</evidence>
<feature type="domain" description="DNA polymerase III beta sliding clamp C-terminal" evidence="12">
    <location>
        <begin position="240"/>
        <end position="362"/>
    </location>
</feature>
<keyword evidence="8" id="KW-0238">DNA-binding</keyword>
<dbReference type="PANTHER" id="PTHR30478:SF0">
    <property type="entry name" value="BETA SLIDING CLAMP"/>
    <property type="match status" value="1"/>
</dbReference>
<comment type="subcellular location">
    <subcellularLocation>
        <location evidence="1 9">Cytoplasm</location>
    </subcellularLocation>
</comment>
<comment type="similarity">
    <text evidence="2 9">Belongs to the beta sliding clamp family.</text>
</comment>
<dbReference type="SMART" id="SM00480">
    <property type="entry name" value="POL3Bc"/>
    <property type="match status" value="1"/>
</dbReference>
<dbReference type="PIRSF" id="PIRSF000804">
    <property type="entry name" value="DNA_pol_III_b"/>
    <property type="match status" value="1"/>
</dbReference>
<dbReference type="AlphaFoldDB" id="A0A1F6BKE4"/>
<feature type="domain" description="DNA polymerase III beta sliding clamp N-terminal" evidence="10">
    <location>
        <begin position="2"/>
        <end position="110"/>
    </location>
</feature>
<sequence>MLKGLGVVERSVGEGERLPILGTVKIEAGKGNAITLATTNLETAIVHTCSGKVVQEGTAAVSLHVLRDILKNLTTEKIQLTAADRKLSMQADNYEASVSLEKVDEFPLIPPVQNRNESATFVARILKRLFTKSLVATQYSEIRPEINGIYTSFGDEGIVCAGTDSFRLVEARARRDAFQSGFQQGVSFIVPLRAVGIFIRSFADEENIQLFLDANQIIFESAATTLVSRLIDGTFPSYRDIIPKETEQEVQVRREELENALKVARVFSGRANDVSVSLDEEGKLLEISSRESSVGENVYRLPARSHGAKKETTILFNWKYLLDGVSLYEKPEVVLGASGPHKPVVIRGKDEEDMVYVVMPIRE</sequence>
<dbReference type="SUPFAM" id="SSF55979">
    <property type="entry name" value="DNA clamp"/>
    <property type="match status" value="3"/>
</dbReference>
<dbReference type="EMBL" id="MFKH01000014">
    <property type="protein sequence ID" value="OGG37323.1"/>
    <property type="molecule type" value="Genomic_DNA"/>
</dbReference>
<name>A0A1F6BKE4_9BACT</name>
<dbReference type="CDD" id="cd00140">
    <property type="entry name" value="beta_clamp"/>
    <property type="match status" value="1"/>
</dbReference>
<dbReference type="InterPro" id="IPR022635">
    <property type="entry name" value="DNA_polIII_beta_C"/>
</dbReference>
<keyword evidence="6 9" id="KW-0235">DNA replication</keyword>
<comment type="subunit">
    <text evidence="9">Forms a ring-shaped head-to-tail homodimer around DNA.</text>
</comment>
<evidence type="ECO:0000256" key="4">
    <source>
        <dbReference type="ARBA" id="ARBA00022679"/>
    </source>
</evidence>
<dbReference type="Proteomes" id="UP000176273">
    <property type="component" value="Unassembled WGS sequence"/>
</dbReference>
<dbReference type="Gene3D" id="3.70.10.10">
    <property type="match status" value="1"/>
</dbReference>
<evidence type="ECO:0000259" key="12">
    <source>
        <dbReference type="Pfam" id="PF02768"/>
    </source>
</evidence>
<reference evidence="13 14" key="1">
    <citation type="journal article" date="2016" name="Nat. Commun.">
        <title>Thousands of microbial genomes shed light on interconnected biogeochemical processes in an aquifer system.</title>
        <authorList>
            <person name="Anantharaman K."/>
            <person name="Brown C.T."/>
            <person name="Hug L.A."/>
            <person name="Sharon I."/>
            <person name="Castelle C.J."/>
            <person name="Probst A.J."/>
            <person name="Thomas B.C."/>
            <person name="Singh A."/>
            <person name="Wilkins M.J."/>
            <person name="Karaoz U."/>
            <person name="Brodie E.L."/>
            <person name="Williams K.H."/>
            <person name="Hubbard S.S."/>
            <person name="Banfield J.F."/>
        </authorList>
    </citation>
    <scope>NUCLEOTIDE SEQUENCE [LARGE SCALE GENOMIC DNA]</scope>
</reference>
<evidence type="ECO:0000256" key="8">
    <source>
        <dbReference type="ARBA" id="ARBA00023125"/>
    </source>
</evidence>
<dbReference type="GO" id="GO:0003677">
    <property type="term" value="F:DNA binding"/>
    <property type="evidence" value="ECO:0007669"/>
    <property type="project" value="UniProtKB-UniRule"/>
</dbReference>
<dbReference type="InterPro" id="IPR022634">
    <property type="entry name" value="DNA_polIII_beta_N"/>
</dbReference>
<evidence type="ECO:0000256" key="6">
    <source>
        <dbReference type="ARBA" id="ARBA00022705"/>
    </source>
</evidence>
<proteinExistence type="inferred from homology"/>
<dbReference type="Pfam" id="PF00712">
    <property type="entry name" value="DNA_pol3_beta"/>
    <property type="match status" value="1"/>
</dbReference>
<dbReference type="PANTHER" id="PTHR30478">
    <property type="entry name" value="DNA POLYMERASE III SUBUNIT BETA"/>
    <property type="match status" value="1"/>
</dbReference>
<keyword evidence="5 9" id="KW-0548">Nucleotidyltransferase</keyword>
<dbReference type="InterPro" id="IPR046938">
    <property type="entry name" value="DNA_clamp_sf"/>
</dbReference>
<evidence type="ECO:0000313" key="14">
    <source>
        <dbReference type="Proteomes" id="UP000176273"/>
    </source>
</evidence>
<dbReference type="Gene3D" id="3.10.150.10">
    <property type="entry name" value="DNA Polymerase III, subunit A, domain 2"/>
    <property type="match status" value="1"/>
</dbReference>
<dbReference type="STRING" id="1798468.A2110_02270"/>
<dbReference type="GO" id="GO:0008408">
    <property type="term" value="F:3'-5' exonuclease activity"/>
    <property type="evidence" value="ECO:0007669"/>
    <property type="project" value="InterPro"/>
</dbReference>
<comment type="caution">
    <text evidence="13">The sequence shown here is derived from an EMBL/GenBank/DDBJ whole genome shotgun (WGS) entry which is preliminary data.</text>
</comment>
<evidence type="ECO:0000256" key="5">
    <source>
        <dbReference type="ARBA" id="ARBA00022695"/>
    </source>
</evidence>
<protein>
    <recommendedName>
        <fullName evidence="9">Beta sliding clamp</fullName>
    </recommendedName>
</protein>
<keyword evidence="4 9" id="KW-0808">Transferase</keyword>
<dbReference type="GO" id="GO:0009360">
    <property type="term" value="C:DNA polymerase III complex"/>
    <property type="evidence" value="ECO:0007669"/>
    <property type="project" value="InterPro"/>
</dbReference>
<evidence type="ECO:0000313" key="13">
    <source>
        <dbReference type="EMBL" id="OGG37323.1"/>
    </source>
</evidence>
<evidence type="ECO:0000256" key="9">
    <source>
        <dbReference type="PIRNR" id="PIRNR000804"/>
    </source>
</evidence>
<comment type="function">
    <text evidence="9">Confers DNA tethering and processivity to DNA polymerases and other proteins. Acts as a clamp, forming a ring around DNA (a reaction catalyzed by the clamp-loading complex) which diffuses in an ATP-independent manner freely and bidirectionally along dsDNA. Initially characterized for its ability to contact the catalytic subunit of DNA polymerase III (Pol III), a complex, multichain enzyme responsible for most of the replicative synthesis in bacteria; Pol III exhibits 3'-5' exonuclease proofreading activity. The beta chain is required for initiation of replication as well as for processivity of DNA replication.</text>
</comment>